<accession>A0ABQ6ZDU7</accession>
<reference evidence="1 2" key="1">
    <citation type="submission" date="2017-10" db="EMBL/GenBank/DDBJ databases">
        <title>Whole genome sequencing of members of genus Pseudoxanthomonas.</title>
        <authorList>
            <person name="Kumar S."/>
            <person name="Bansal K."/>
            <person name="Kaur A."/>
            <person name="Patil P."/>
            <person name="Sharma S."/>
            <person name="Patil P.B."/>
        </authorList>
    </citation>
    <scope>NUCLEOTIDE SEQUENCE [LARGE SCALE GENOMIC DNA]</scope>
    <source>
        <strain evidence="1 2">DSM 17109</strain>
    </source>
</reference>
<dbReference type="Gene3D" id="3.30.565.10">
    <property type="entry name" value="Histidine kinase-like ATPase, C-terminal domain"/>
    <property type="match status" value="1"/>
</dbReference>
<dbReference type="InterPro" id="IPR036890">
    <property type="entry name" value="HATPase_C_sf"/>
</dbReference>
<dbReference type="Pfam" id="PF13589">
    <property type="entry name" value="HATPase_c_3"/>
    <property type="match status" value="1"/>
</dbReference>
<sequence>MLKTRSAPPRADGTIEALRGLGYTTETALADLIDNSITAGATKVEITFHWAGSDSWVTICDDGRGMSDPELDRAMRLAEMNPLRARDPADLGRFGMGLKTASFSQCRRLTVASRKNGEVSCLRWDLDFLANDDEGGWFLLEGPHEGSSAKLHSLEGLENGTVVLWEVLDRIVSVGFRERDFLDLIDRVERHLAMVFHRFLDRSGPSIDLRINGQRVSAWDPFLSWHSATWRSPEVPIGASDWRVYAQAFVLPHKDRLSEKEYENAGGPEGWSSQQGLYIYRGRRLLVAGSWLGLGRGRSWSKDESHRLARIRIDIPNSTDSDWKIDIRKSTAHPPVRIREQLTRLAEDVRDRARRVFLHRAQANTSLVRGEQVAPVWVSENLASGRRYRVDRSHPVVRSLLEEGGDIARRAEALLRVLEETIPVQRIWLDTAETGEQPKGGFTAEPDSSVLEVLSVLYRNLVLRKGMAPAMARRQLLVTEPFDLHPDLVMGLPDNVAAD</sequence>
<name>A0ABQ6ZDU7_9GAMM</name>
<evidence type="ECO:0000313" key="2">
    <source>
        <dbReference type="Proteomes" id="UP000781710"/>
    </source>
</evidence>
<gene>
    <name evidence="1" type="ORF">CSC78_15810</name>
</gene>
<proteinExistence type="predicted"/>
<keyword evidence="2" id="KW-1185">Reference proteome</keyword>
<dbReference type="SUPFAM" id="SSF55874">
    <property type="entry name" value="ATPase domain of HSP90 chaperone/DNA topoisomerase II/histidine kinase"/>
    <property type="match status" value="1"/>
</dbReference>
<dbReference type="EMBL" id="PDWW01000027">
    <property type="protein sequence ID" value="KAF1723499.1"/>
    <property type="molecule type" value="Genomic_DNA"/>
</dbReference>
<keyword evidence="1" id="KW-0547">Nucleotide-binding</keyword>
<dbReference type="Proteomes" id="UP000781710">
    <property type="component" value="Unassembled WGS sequence"/>
</dbReference>
<comment type="caution">
    <text evidence="1">The sequence shown here is derived from an EMBL/GenBank/DDBJ whole genome shotgun (WGS) entry which is preliminary data.</text>
</comment>
<keyword evidence="1" id="KW-0067">ATP-binding</keyword>
<protein>
    <submittedName>
        <fullName evidence="1">ATP-binding protein</fullName>
    </submittedName>
</protein>
<organism evidence="1 2">
    <name type="scientific">Pseudoxanthomonas japonensis</name>
    <dbReference type="NCBI Taxonomy" id="69284"/>
    <lineage>
        <taxon>Bacteria</taxon>
        <taxon>Pseudomonadati</taxon>
        <taxon>Pseudomonadota</taxon>
        <taxon>Gammaproteobacteria</taxon>
        <taxon>Lysobacterales</taxon>
        <taxon>Lysobacteraceae</taxon>
        <taxon>Pseudoxanthomonas</taxon>
    </lineage>
</organism>
<dbReference type="GO" id="GO:0005524">
    <property type="term" value="F:ATP binding"/>
    <property type="evidence" value="ECO:0007669"/>
    <property type="project" value="UniProtKB-KW"/>
</dbReference>
<evidence type="ECO:0000313" key="1">
    <source>
        <dbReference type="EMBL" id="KAF1723499.1"/>
    </source>
</evidence>